<dbReference type="GO" id="GO:0042910">
    <property type="term" value="F:xenobiotic transmembrane transporter activity"/>
    <property type="evidence" value="ECO:0007669"/>
    <property type="project" value="InterPro"/>
</dbReference>
<feature type="transmembrane region" description="Helical" evidence="8">
    <location>
        <begin position="12"/>
        <end position="32"/>
    </location>
</feature>
<comment type="similarity">
    <text evidence="2">Belongs to the major facilitator superfamily. Bcr/CmlA family.</text>
</comment>
<evidence type="ECO:0000256" key="6">
    <source>
        <dbReference type="ARBA" id="ARBA00022989"/>
    </source>
</evidence>
<dbReference type="PANTHER" id="PTHR23502">
    <property type="entry name" value="MAJOR FACILITATOR SUPERFAMILY"/>
    <property type="match status" value="1"/>
</dbReference>
<feature type="transmembrane region" description="Helical" evidence="8">
    <location>
        <begin position="44"/>
        <end position="65"/>
    </location>
</feature>
<dbReference type="Proteomes" id="UP000285211">
    <property type="component" value="Unassembled WGS sequence"/>
</dbReference>
<dbReference type="InterPro" id="IPR011701">
    <property type="entry name" value="MFS"/>
</dbReference>
<evidence type="ECO:0000256" key="8">
    <source>
        <dbReference type="SAM" id="Phobius"/>
    </source>
</evidence>
<dbReference type="Gene3D" id="1.20.1720.10">
    <property type="entry name" value="Multidrug resistance protein D"/>
    <property type="match status" value="1"/>
</dbReference>
<dbReference type="SUPFAM" id="SSF103473">
    <property type="entry name" value="MFS general substrate transporter"/>
    <property type="match status" value="1"/>
</dbReference>
<evidence type="ECO:0000259" key="9">
    <source>
        <dbReference type="PROSITE" id="PS50850"/>
    </source>
</evidence>
<dbReference type="AlphaFoldDB" id="A0A3S2XAY4"/>
<comment type="subcellular location">
    <subcellularLocation>
        <location evidence="1">Cell membrane</location>
        <topology evidence="1">Multi-pass membrane protein</topology>
    </subcellularLocation>
</comment>
<feature type="transmembrane region" description="Helical" evidence="8">
    <location>
        <begin position="370"/>
        <end position="390"/>
    </location>
</feature>
<keyword evidence="3" id="KW-0813">Transport</keyword>
<evidence type="ECO:0000256" key="7">
    <source>
        <dbReference type="ARBA" id="ARBA00023136"/>
    </source>
</evidence>
<keyword evidence="7 8" id="KW-0472">Membrane</keyword>
<sequence>MSEDNKKNKQLIIILGLLNGLMPFSTDLYLPAFPEMARVLGTDIGQITLSMSTFFAGSCLGQLINGPLLDKFGRKKPMLLGLSLFLLTSLGCAVASNVSFLIVLRFFQAIGISICTVGSRAIVRDNFPVEKTASIFSSMALVMGVSPIIAPSVGALVLQFYSWRAIFIMLAIMSGSLIIALSFFLSDNYIPEKQYSLRPKSILNTYTSVLKTPTFWSYSFVAALASGGLFTWISSSSFVFIKLLGLTESQFGWLFATTGSCLLISNQSNRYFLKHFPSSQIAIVAAFTQLFICALLVFISIHFFSVPFMLFGISCYMLSLHLITPNTMALAIRPFSENIGSAAALMGSIQMGLSTIVTVILSNFQQASALPMVITLSVIALISSSTLYRLKQKNYA</sequence>
<keyword evidence="5 8" id="KW-0812">Transmembrane</keyword>
<feature type="transmembrane region" description="Helical" evidence="8">
    <location>
        <begin position="163"/>
        <end position="185"/>
    </location>
</feature>
<name>A0A3S2XAY4_9FLAO</name>
<dbReference type="OrthoDB" id="9800416at2"/>
<dbReference type="GO" id="GO:1990961">
    <property type="term" value="P:xenobiotic detoxification by transmembrane export across the plasma membrane"/>
    <property type="evidence" value="ECO:0007669"/>
    <property type="project" value="InterPro"/>
</dbReference>
<dbReference type="CDD" id="cd17320">
    <property type="entry name" value="MFS_MdfA_MDR_like"/>
    <property type="match status" value="1"/>
</dbReference>
<protein>
    <submittedName>
        <fullName evidence="10">Bcr/CflA family efflux MFS transporter</fullName>
    </submittedName>
</protein>
<evidence type="ECO:0000256" key="3">
    <source>
        <dbReference type="ARBA" id="ARBA00022448"/>
    </source>
</evidence>
<evidence type="ECO:0000256" key="2">
    <source>
        <dbReference type="ARBA" id="ARBA00006236"/>
    </source>
</evidence>
<keyword evidence="6 8" id="KW-1133">Transmembrane helix</keyword>
<dbReference type="GO" id="GO:0005886">
    <property type="term" value="C:plasma membrane"/>
    <property type="evidence" value="ECO:0007669"/>
    <property type="project" value="UniProtKB-SubCell"/>
</dbReference>
<organism evidence="10 11">
    <name type="scientific">Flavobacterium sufflavum</name>
    <dbReference type="NCBI Taxonomy" id="1921138"/>
    <lineage>
        <taxon>Bacteria</taxon>
        <taxon>Pseudomonadati</taxon>
        <taxon>Bacteroidota</taxon>
        <taxon>Flavobacteriia</taxon>
        <taxon>Flavobacteriales</taxon>
        <taxon>Flavobacteriaceae</taxon>
        <taxon>Flavobacterium</taxon>
    </lineage>
</organism>
<feature type="transmembrane region" description="Helical" evidence="8">
    <location>
        <begin position="251"/>
        <end position="269"/>
    </location>
</feature>
<evidence type="ECO:0000256" key="5">
    <source>
        <dbReference type="ARBA" id="ARBA00022692"/>
    </source>
</evidence>
<feature type="transmembrane region" description="Helical" evidence="8">
    <location>
        <begin position="135"/>
        <end position="157"/>
    </location>
</feature>
<feature type="transmembrane region" description="Helical" evidence="8">
    <location>
        <begin position="77"/>
        <end position="96"/>
    </location>
</feature>
<dbReference type="InterPro" id="IPR036259">
    <property type="entry name" value="MFS_trans_sf"/>
</dbReference>
<proteinExistence type="inferred from homology"/>
<feature type="domain" description="Major facilitator superfamily (MFS) profile" evidence="9">
    <location>
        <begin position="11"/>
        <end position="395"/>
    </location>
</feature>
<dbReference type="InterPro" id="IPR020846">
    <property type="entry name" value="MFS_dom"/>
</dbReference>
<reference evidence="10 11" key="1">
    <citation type="submission" date="2019-01" db="EMBL/GenBank/DDBJ databases">
        <authorList>
            <person name="Chen W.-M."/>
        </authorList>
    </citation>
    <scope>NUCLEOTIDE SEQUENCE [LARGE SCALE GENOMIC DNA]</scope>
    <source>
        <strain evidence="10 11">BBQ-12</strain>
    </source>
</reference>
<evidence type="ECO:0000256" key="4">
    <source>
        <dbReference type="ARBA" id="ARBA00022475"/>
    </source>
</evidence>
<evidence type="ECO:0000313" key="11">
    <source>
        <dbReference type="Proteomes" id="UP000285211"/>
    </source>
</evidence>
<evidence type="ECO:0000313" key="10">
    <source>
        <dbReference type="EMBL" id="RVT73893.1"/>
    </source>
</evidence>
<evidence type="ECO:0000256" key="1">
    <source>
        <dbReference type="ARBA" id="ARBA00004651"/>
    </source>
</evidence>
<comment type="caution">
    <text evidence="10">The sequence shown here is derived from an EMBL/GenBank/DDBJ whole genome shotgun (WGS) entry which is preliminary data.</text>
</comment>
<keyword evidence="4" id="KW-1003">Cell membrane</keyword>
<dbReference type="EMBL" id="SACJ01000009">
    <property type="protein sequence ID" value="RVT73893.1"/>
    <property type="molecule type" value="Genomic_DNA"/>
</dbReference>
<dbReference type="InterPro" id="IPR004812">
    <property type="entry name" value="Efflux_drug-R_Bcr/CmlA"/>
</dbReference>
<feature type="transmembrane region" description="Helical" evidence="8">
    <location>
        <begin position="220"/>
        <end position="245"/>
    </location>
</feature>
<feature type="transmembrane region" description="Helical" evidence="8">
    <location>
        <begin position="310"/>
        <end position="332"/>
    </location>
</feature>
<feature type="transmembrane region" description="Helical" evidence="8">
    <location>
        <begin position="102"/>
        <end position="123"/>
    </location>
</feature>
<feature type="transmembrane region" description="Helical" evidence="8">
    <location>
        <begin position="344"/>
        <end position="364"/>
    </location>
</feature>
<dbReference type="NCBIfam" id="TIGR00710">
    <property type="entry name" value="efflux_Bcr_CflA"/>
    <property type="match status" value="1"/>
</dbReference>
<gene>
    <name evidence="10" type="ORF">EOD40_13320</name>
</gene>
<dbReference type="RefSeq" id="WP_128196340.1">
    <property type="nucleotide sequence ID" value="NZ_SACJ01000009.1"/>
</dbReference>
<dbReference type="Pfam" id="PF07690">
    <property type="entry name" value="MFS_1"/>
    <property type="match status" value="1"/>
</dbReference>
<dbReference type="PANTHER" id="PTHR23502:SF132">
    <property type="entry name" value="POLYAMINE TRANSPORTER 2-RELATED"/>
    <property type="match status" value="1"/>
</dbReference>
<feature type="transmembrane region" description="Helical" evidence="8">
    <location>
        <begin position="281"/>
        <end position="304"/>
    </location>
</feature>
<dbReference type="PROSITE" id="PS50850">
    <property type="entry name" value="MFS"/>
    <property type="match status" value="1"/>
</dbReference>
<keyword evidence="11" id="KW-1185">Reference proteome</keyword>
<accession>A0A3S2XAY4</accession>